<reference evidence="4" key="1">
    <citation type="journal article" date="2003" name="J. Mol. Evol.">
        <title>Comparisons of two large phaeoviral genomes and evolutionary implications.</title>
        <authorList>
            <person name="Delaroque N."/>
            <person name="Boland W."/>
            <person name="Muller D.G."/>
            <person name="Knippers R."/>
        </authorList>
    </citation>
    <scope>NUCLEOTIDE SEQUENCE</scope>
    <source>
        <strain evidence="4">FirrV-1</strain>
    </source>
</reference>
<dbReference type="InterPro" id="IPR014818">
    <property type="entry name" value="Phage/plasmid_primase_P4_C"/>
</dbReference>
<dbReference type="InterPro" id="IPR014015">
    <property type="entry name" value="Helicase_SF3_DNA-vir"/>
</dbReference>
<dbReference type="PROSITE" id="PS51206">
    <property type="entry name" value="SF3_HELICASE_1"/>
    <property type="match status" value="1"/>
</dbReference>
<keyword evidence="1" id="KW-0547">Nucleotide-binding</keyword>
<sequence>MSSREQLVERFEALEQKWKIDCTPEGLSEILSVFNITSMDELVPETVQDVYTTDFDAYYEIRMELKVMETQRIQDQEDGGGEPAPPTMVDLDKRFIRFQESIFYGKETLFSFMRMTNCNSAFPVPSTSDMLFWQLPLNKDDLEPVHMYILYLLGSLFRSRLRKYDSVVFEQIFLGGHATHAWKEKCEIKTIIRILTPKETNFAMWKIMMKGGYDAALKYLPECRDAEFPMLEVKRRVWSFSDGIYNATDDVFTPYGNYIDDRLVSWKIIEKSFAPVYFQAMGGPTLPLSDIATPNFDSIFAPQEWAQDMVHWLFVFVGRLFFAVNERDQWQVIPFLKGIAGTGKSTVIKVIQKLYGARDIGVLSNNMEKQFGASTIFDKKVFIIPEMKGDFTLDVAVFQSMVTGEEVSLAVKHESPRVGKWTVPGIMAGNESPNWQDKSGSISRRVVVFDFPNKVPLETSNPNLFCDIVDSEIPAIIRKATMSYQWAVDHHRNSDIWTVLPARIREEKRKLQFSTNPLFAYVNSDRVDIDPGAYVLESIFISQLKNFISLKFPGVTLAFTPDTYELIFSDYGLRG</sequence>
<dbReference type="Pfam" id="PF08706">
    <property type="entry name" value="D5_N"/>
    <property type="match status" value="1"/>
</dbReference>
<dbReference type="InterPro" id="IPR027417">
    <property type="entry name" value="P-loop_NTPase"/>
</dbReference>
<dbReference type="GeneID" id="41332217"/>
<accession>Q6XM09</accession>
<dbReference type="SUPFAM" id="SSF52540">
    <property type="entry name" value="P-loop containing nucleoside triphosphate hydrolases"/>
    <property type="match status" value="1"/>
</dbReference>
<keyword evidence="2" id="KW-0067">ATP-binding</keyword>
<dbReference type="InterPro" id="IPR045455">
    <property type="entry name" value="NrS-1_pol-like_helicase"/>
</dbReference>
<protein>
    <submittedName>
        <fullName evidence="4">FirrV-1-B27</fullName>
    </submittedName>
</protein>
<dbReference type="Gene3D" id="3.40.50.300">
    <property type="entry name" value="P-loop containing nucleotide triphosphate hydrolases"/>
    <property type="match status" value="1"/>
</dbReference>
<proteinExistence type="predicted"/>
<name>Q6XM09_9PHYC</name>
<evidence type="ECO:0000259" key="3">
    <source>
        <dbReference type="PROSITE" id="PS51206"/>
    </source>
</evidence>
<dbReference type="Pfam" id="PF19263">
    <property type="entry name" value="DUF5906"/>
    <property type="match status" value="1"/>
</dbReference>
<dbReference type="EMBL" id="AY225134">
    <property type="protein sequence ID" value="AAR26902.1"/>
    <property type="molecule type" value="Genomic_DNA"/>
</dbReference>
<evidence type="ECO:0000256" key="2">
    <source>
        <dbReference type="ARBA" id="ARBA00022840"/>
    </source>
</evidence>
<evidence type="ECO:0000256" key="1">
    <source>
        <dbReference type="ARBA" id="ARBA00022741"/>
    </source>
</evidence>
<dbReference type="KEGG" id="vg:41332217"/>
<reference evidence="4" key="2">
    <citation type="submission" date="2003-01" db="EMBL/GenBank/DDBJ databases">
        <title>Partial Nucleotide Sequence of the Feldmannia irregularis Virus FirrV-1 Genome: On the Evolution of Large Phaeoviral Genomes.</title>
        <authorList>
            <person name="Delaroque N."/>
            <person name="Knippers R."/>
            <person name="Mueller D.G."/>
            <person name="Boland W."/>
        </authorList>
    </citation>
    <scope>NUCLEOTIDE SEQUENCE</scope>
    <source>
        <strain evidence="4">FirrV-1</strain>
    </source>
</reference>
<feature type="domain" description="SF3 helicase" evidence="3">
    <location>
        <begin position="308"/>
        <end position="464"/>
    </location>
</feature>
<evidence type="ECO:0000313" key="4">
    <source>
        <dbReference type="EMBL" id="AAR26902.1"/>
    </source>
</evidence>
<dbReference type="GO" id="GO:0005524">
    <property type="term" value="F:ATP binding"/>
    <property type="evidence" value="ECO:0007669"/>
    <property type="project" value="UniProtKB-KW"/>
</dbReference>
<organism evidence="4">
    <name type="scientific">Feldmannia irregularis virus a</name>
    <dbReference type="NCBI Taxonomy" id="231992"/>
    <lineage>
        <taxon>Viruses</taxon>
        <taxon>Varidnaviria</taxon>
        <taxon>Bamfordvirae</taxon>
        <taxon>Nucleocytoviricota</taxon>
        <taxon>Megaviricetes</taxon>
        <taxon>Algavirales</taxon>
        <taxon>Phycodnaviridae</taxon>
        <taxon>Phaeovirus</taxon>
        <taxon>Phaeovirus irregularis</taxon>
    </lineage>
</organism>
<dbReference type="RefSeq" id="YP_009665640.1">
    <property type="nucleotide sequence ID" value="NC_043252.1"/>
</dbReference>